<accession>A0A420W923</accession>
<keyword evidence="9" id="KW-1185">Reference proteome</keyword>
<evidence type="ECO:0000256" key="4">
    <source>
        <dbReference type="ARBA" id="ARBA00022723"/>
    </source>
</evidence>
<dbReference type="InterPro" id="IPR036021">
    <property type="entry name" value="Tungsten_al_ferr_oxy-like_C"/>
</dbReference>
<dbReference type="PANTHER" id="PTHR30038:SF7">
    <property type="entry name" value="TUNGSTEN-CONTAINING GLYCERALDEHYDE-3-PHOSPHATE:FERREDOXIN OXIDOREDUCTASE"/>
    <property type="match status" value="1"/>
</dbReference>
<dbReference type="SMART" id="SM00790">
    <property type="entry name" value="AFOR_N"/>
    <property type="match status" value="1"/>
</dbReference>
<comment type="similarity">
    <text evidence="2">Belongs to the AOR/FOR family.</text>
</comment>
<dbReference type="GO" id="GO:0046872">
    <property type="term" value="F:metal ion binding"/>
    <property type="evidence" value="ECO:0007669"/>
    <property type="project" value="UniProtKB-KW"/>
</dbReference>
<reference evidence="8 9" key="1">
    <citation type="submission" date="2018-10" db="EMBL/GenBank/DDBJ databases">
        <title>Genomic Encyclopedia of Type Strains, Phase IV (KMG-IV): sequencing the most valuable type-strain genomes for metagenomic binning, comparative biology and taxonomic classification.</title>
        <authorList>
            <person name="Goeker M."/>
        </authorList>
    </citation>
    <scope>NUCLEOTIDE SEQUENCE [LARGE SCALE GENOMIC DNA]</scope>
    <source>
        <strain evidence="8 9">DSM 15521</strain>
    </source>
</reference>
<gene>
    <name evidence="8" type="ORF">C7457_0691</name>
</gene>
<dbReference type="Gene3D" id="1.10.569.10">
    <property type="entry name" value="Aldehyde Ferredoxin Oxidoreductase Protein, subunit A, domain 2"/>
    <property type="match status" value="1"/>
</dbReference>
<evidence type="ECO:0000259" key="7">
    <source>
        <dbReference type="SMART" id="SM00790"/>
    </source>
</evidence>
<name>A0A420W923_9BACT</name>
<comment type="cofactor">
    <cofactor evidence="1">
        <name>[4Fe-4S] cluster</name>
        <dbReference type="ChEBI" id="CHEBI:49883"/>
    </cofactor>
</comment>
<dbReference type="Gene3D" id="3.60.9.10">
    <property type="entry name" value="Aldehyde ferredoxin oxidoreductase, N-terminal domain"/>
    <property type="match status" value="1"/>
</dbReference>
<sequence>MEFVTLRVDLIEGKVLLRRERLEGVYGLLDYGLNVHNFFKTYEKEPYSPYNAVVFGKGPFAGSILPGSHRLVFFFKSPLYRTLFPSTMGGAAYTFQRTGVDFVSIIGKAETPSVLVIYGDETSVVVSVEPLKKSLSELWKDGVYSFSDYLVGKFLDRVPGELRIACVGPASLNTNYGAIFSQTLRNGKPVEGSEDWAARGGGGSVLLRAHNIAAIVFGGVYKEEKRLISNYDHTKKLFSGIFSEPLFKVIAKKTEKYRYNPKHGTGGTFGEDYYAEREKTPILNWQMPYIPREDRERLFNLIKEKYVEIFNKESIDKNTWTTCGEPCPAACKKVRNGLKVDYEPYNANGPLAGNIYLKAADRAVRTVDSLGFDAIEFGCIASWVFELIEREILTPEEVGISGKPLLSPQTLINEPEKASEVNADLLCQLAKNVAYAKGEFPKLLGEGKRKAASYIDENFKERIPEGRSSLDYAVFVALGKEGEICPTMYWALGNFIPLPVQGKYWTYYKFGVFPEPESLAEKIVESSISEYWYDNVGWCRFHRRWMTAGEVSCELDGECSLSRGLAKPVLERLFEVVYGEGVNLLRHGKDFLKRLCDYALKSGSYPIFPPSERVIDLIAGASYEFGNKRWEENFRKNKAKAVRDYISKTLETYSLLIGHEGWKL</sequence>
<dbReference type="Proteomes" id="UP000280881">
    <property type="component" value="Unassembled WGS sequence"/>
</dbReference>
<keyword evidence="3" id="KW-0004">4Fe-4S</keyword>
<evidence type="ECO:0000256" key="5">
    <source>
        <dbReference type="ARBA" id="ARBA00023004"/>
    </source>
</evidence>
<dbReference type="Pfam" id="PF02730">
    <property type="entry name" value="AFOR_N"/>
    <property type="match status" value="1"/>
</dbReference>
<dbReference type="GO" id="GO:0009055">
    <property type="term" value="F:electron transfer activity"/>
    <property type="evidence" value="ECO:0007669"/>
    <property type="project" value="InterPro"/>
</dbReference>
<dbReference type="InterPro" id="IPR001203">
    <property type="entry name" value="OxRdtase_Ald_Fedxn_C"/>
</dbReference>
<dbReference type="OrthoDB" id="9761837at2"/>
<evidence type="ECO:0000256" key="6">
    <source>
        <dbReference type="ARBA" id="ARBA00023014"/>
    </source>
</evidence>
<evidence type="ECO:0000256" key="1">
    <source>
        <dbReference type="ARBA" id="ARBA00001966"/>
    </source>
</evidence>
<dbReference type="InterPro" id="IPR051919">
    <property type="entry name" value="W-dependent_AOR"/>
</dbReference>
<organism evidence="8 9">
    <name type="scientific">Thermovibrio guaymasensis</name>
    <dbReference type="NCBI Taxonomy" id="240167"/>
    <lineage>
        <taxon>Bacteria</taxon>
        <taxon>Pseudomonadati</taxon>
        <taxon>Aquificota</taxon>
        <taxon>Aquificia</taxon>
        <taxon>Desulfurobacteriales</taxon>
        <taxon>Desulfurobacteriaceae</taxon>
        <taxon>Thermovibrio</taxon>
    </lineage>
</organism>
<dbReference type="GO" id="GO:0051539">
    <property type="term" value="F:4 iron, 4 sulfur cluster binding"/>
    <property type="evidence" value="ECO:0007669"/>
    <property type="project" value="UniProtKB-KW"/>
</dbReference>
<proteinExistence type="inferred from homology"/>
<evidence type="ECO:0000313" key="9">
    <source>
        <dbReference type="Proteomes" id="UP000280881"/>
    </source>
</evidence>
<dbReference type="RefSeq" id="WP_121170044.1">
    <property type="nucleotide sequence ID" value="NZ_RBIE01000001.1"/>
</dbReference>
<protein>
    <submittedName>
        <fullName evidence="8">Glyceraldehyde-3-phosphate ferredoxin oxidoreductase</fullName>
    </submittedName>
</protein>
<dbReference type="InterPro" id="IPR013984">
    <property type="entry name" value="Ald_Fedxn_OxRdtase_dom2"/>
</dbReference>
<dbReference type="AlphaFoldDB" id="A0A420W923"/>
<feature type="domain" description="Aldehyde ferredoxin oxidoreductase N-terminal" evidence="7">
    <location>
        <begin position="1"/>
        <end position="220"/>
    </location>
</feature>
<dbReference type="GO" id="GO:0016625">
    <property type="term" value="F:oxidoreductase activity, acting on the aldehyde or oxo group of donors, iron-sulfur protein as acceptor"/>
    <property type="evidence" value="ECO:0007669"/>
    <property type="project" value="InterPro"/>
</dbReference>
<dbReference type="PANTHER" id="PTHR30038">
    <property type="entry name" value="ALDEHYDE FERREDOXIN OXIDOREDUCTASE"/>
    <property type="match status" value="1"/>
</dbReference>
<dbReference type="SUPFAM" id="SSF48310">
    <property type="entry name" value="Aldehyde ferredoxin oxidoreductase, C-terminal domains"/>
    <property type="match status" value="1"/>
</dbReference>
<keyword evidence="4" id="KW-0479">Metal-binding</keyword>
<dbReference type="EMBL" id="RBIE01000001">
    <property type="protein sequence ID" value="RKQ63807.1"/>
    <property type="molecule type" value="Genomic_DNA"/>
</dbReference>
<evidence type="ECO:0000256" key="2">
    <source>
        <dbReference type="ARBA" id="ARBA00011032"/>
    </source>
</evidence>
<evidence type="ECO:0000256" key="3">
    <source>
        <dbReference type="ARBA" id="ARBA00022485"/>
    </source>
</evidence>
<keyword evidence="5" id="KW-0408">Iron</keyword>
<dbReference type="InterPro" id="IPR013983">
    <property type="entry name" value="Ald_Fedxn_OxRdtase_N"/>
</dbReference>
<evidence type="ECO:0000313" key="8">
    <source>
        <dbReference type="EMBL" id="RKQ63807.1"/>
    </source>
</evidence>
<dbReference type="SUPFAM" id="SSF56228">
    <property type="entry name" value="Aldehyde ferredoxin oxidoreductase, N-terminal domain"/>
    <property type="match status" value="1"/>
</dbReference>
<dbReference type="Pfam" id="PF01314">
    <property type="entry name" value="AFOR_C"/>
    <property type="match status" value="1"/>
</dbReference>
<comment type="caution">
    <text evidence="8">The sequence shown here is derived from an EMBL/GenBank/DDBJ whole genome shotgun (WGS) entry which is preliminary data.</text>
</comment>
<keyword evidence="6" id="KW-0411">Iron-sulfur</keyword>
<dbReference type="InterPro" id="IPR036503">
    <property type="entry name" value="Ald_Fedxn_OxRdtase_N_sf"/>
</dbReference>